<evidence type="ECO:0000256" key="2">
    <source>
        <dbReference type="ARBA" id="ARBA00022737"/>
    </source>
</evidence>
<dbReference type="SUPFAM" id="SSF48452">
    <property type="entry name" value="TPR-like"/>
    <property type="match status" value="1"/>
</dbReference>
<keyword evidence="2" id="KW-0677">Repeat</keyword>
<dbReference type="GO" id="GO:0006396">
    <property type="term" value="P:RNA processing"/>
    <property type="evidence" value="ECO:0007669"/>
    <property type="project" value="InterPro"/>
</dbReference>
<dbReference type="Pfam" id="PF05843">
    <property type="entry name" value="Suf"/>
    <property type="match status" value="1"/>
</dbReference>
<protein>
    <recommendedName>
        <fullName evidence="5">Suppressor of forked domain-containing protein</fullName>
    </recommendedName>
</protein>
<evidence type="ECO:0000256" key="3">
    <source>
        <dbReference type="ARBA" id="ARBA00023242"/>
    </source>
</evidence>
<evidence type="ECO:0000256" key="1">
    <source>
        <dbReference type="ARBA" id="ARBA00004123"/>
    </source>
</evidence>
<keyword evidence="7" id="KW-1185">Reference proteome</keyword>
<evidence type="ECO:0000256" key="4">
    <source>
        <dbReference type="SAM" id="MobiDB-lite"/>
    </source>
</evidence>
<gene>
    <name evidence="6" type="ORF">PsYK624_138340</name>
</gene>
<feature type="compositionally biased region" description="Low complexity" evidence="4">
    <location>
        <begin position="1"/>
        <end position="17"/>
    </location>
</feature>
<comment type="subcellular location">
    <subcellularLocation>
        <location evidence="1">Nucleus</location>
    </subcellularLocation>
</comment>
<comment type="caution">
    <text evidence="6">The sequence shown here is derived from an EMBL/GenBank/DDBJ whole genome shotgun (WGS) entry which is preliminary data.</text>
</comment>
<dbReference type="InterPro" id="IPR008847">
    <property type="entry name" value="Suf"/>
</dbReference>
<dbReference type="GO" id="GO:0005634">
    <property type="term" value="C:nucleus"/>
    <property type="evidence" value="ECO:0007669"/>
    <property type="project" value="UniProtKB-SubCell"/>
</dbReference>
<feature type="region of interest" description="Disordered" evidence="4">
    <location>
        <begin position="80"/>
        <end position="112"/>
    </location>
</feature>
<dbReference type="InterPro" id="IPR011990">
    <property type="entry name" value="TPR-like_helical_dom_sf"/>
</dbReference>
<feature type="domain" description="Suppressor of forked" evidence="5">
    <location>
        <begin position="20"/>
        <end position="81"/>
    </location>
</feature>
<evidence type="ECO:0000313" key="7">
    <source>
        <dbReference type="Proteomes" id="UP000703269"/>
    </source>
</evidence>
<dbReference type="OrthoDB" id="26282at2759"/>
<keyword evidence="3" id="KW-0539">Nucleus</keyword>
<feature type="compositionally biased region" description="Basic and acidic residues" evidence="4">
    <location>
        <begin position="103"/>
        <end position="112"/>
    </location>
</feature>
<dbReference type="Gene3D" id="1.25.40.1040">
    <property type="match status" value="1"/>
</dbReference>
<evidence type="ECO:0000313" key="6">
    <source>
        <dbReference type="EMBL" id="GJE97613.1"/>
    </source>
</evidence>
<dbReference type="Proteomes" id="UP000703269">
    <property type="component" value="Unassembled WGS sequence"/>
</dbReference>
<dbReference type="EMBL" id="BPQB01000074">
    <property type="protein sequence ID" value="GJE97613.1"/>
    <property type="molecule type" value="Genomic_DNA"/>
</dbReference>
<reference evidence="6 7" key="1">
    <citation type="submission" date="2021-08" db="EMBL/GenBank/DDBJ databases">
        <title>Draft Genome Sequence of Phanerochaete sordida strain YK-624.</title>
        <authorList>
            <person name="Mori T."/>
            <person name="Dohra H."/>
            <person name="Suzuki T."/>
            <person name="Kawagishi H."/>
            <person name="Hirai H."/>
        </authorList>
    </citation>
    <scope>NUCLEOTIDE SEQUENCE [LARGE SCALE GENOMIC DNA]</scope>
    <source>
        <strain evidence="6 7">YK-624</strain>
    </source>
</reference>
<organism evidence="6 7">
    <name type="scientific">Phanerochaete sordida</name>
    <dbReference type="NCBI Taxonomy" id="48140"/>
    <lineage>
        <taxon>Eukaryota</taxon>
        <taxon>Fungi</taxon>
        <taxon>Dikarya</taxon>
        <taxon>Basidiomycota</taxon>
        <taxon>Agaricomycotina</taxon>
        <taxon>Agaricomycetes</taxon>
        <taxon>Polyporales</taxon>
        <taxon>Phanerochaetaceae</taxon>
        <taxon>Phanerochaete</taxon>
    </lineage>
</organism>
<accession>A0A9P3GME1</accession>
<name>A0A9P3GME1_9APHY</name>
<feature type="region of interest" description="Disordered" evidence="4">
    <location>
        <begin position="1"/>
        <end position="25"/>
    </location>
</feature>
<dbReference type="AlphaFoldDB" id="A0A9P3GME1"/>
<sequence>MSQKSQANTSSSQTQSSEYEVLQAEVRENPRDVDAWLKLVDVAKESKDFERINQTYEALLEAFQNSSSAQIPYIRHILQSSSPTRSRERAGSVEPEQVFGPKRLSDNQKLES</sequence>
<proteinExistence type="predicted"/>
<evidence type="ECO:0000259" key="5">
    <source>
        <dbReference type="Pfam" id="PF05843"/>
    </source>
</evidence>